<dbReference type="AlphaFoldDB" id="A0AAN7HE30"/>
<evidence type="ECO:0000256" key="1">
    <source>
        <dbReference type="SAM" id="MobiDB-lite"/>
    </source>
</evidence>
<accession>A0AAN7HE30</accession>
<feature type="compositionally biased region" description="Pro residues" evidence="1">
    <location>
        <begin position="1"/>
        <end position="11"/>
    </location>
</feature>
<comment type="caution">
    <text evidence="2">The sequence shown here is derived from an EMBL/GenBank/DDBJ whole genome shotgun (WGS) entry which is preliminary data.</text>
</comment>
<sequence>MTSSDPPPTTQPPAAGGAPASSEAPLPEPNPFLHKAAIAMTILCPIALILPSRGGRAKSTLQNAVLGAGAFWGVNQLAEDYTGKSITARSGERWGALLGVDSADKKETSDRKDGGKVGLMHNLPTERAARNKELMEAERRRRAEAEGKEYRPRRAADETGSLWKRLWMGGEKEGWKERRLEEERKAIESGKGYGGLIADQVMEVWRGKSGGDNDGDGGEGGKNEKGERKKE</sequence>
<dbReference type="EMBL" id="MU857678">
    <property type="protein sequence ID" value="KAK4246301.1"/>
    <property type="molecule type" value="Genomic_DNA"/>
</dbReference>
<name>A0AAN7HE30_9PEZI</name>
<gene>
    <name evidence="2" type="ORF">C7999DRAFT_15595</name>
</gene>
<protein>
    <submittedName>
        <fullName evidence="2">Exocyst complex component SEC3</fullName>
    </submittedName>
</protein>
<feature type="compositionally biased region" description="Low complexity" evidence="1">
    <location>
        <begin position="12"/>
        <end position="25"/>
    </location>
</feature>
<evidence type="ECO:0000313" key="3">
    <source>
        <dbReference type="Proteomes" id="UP001303647"/>
    </source>
</evidence>
<proteinExistence type="predicted"/>
<reference evidence="2" key="2">
    <citation type="submission" date="2023-05" db="EMBL/GenBank/DDBJ databases">
        <authorList>
            <consortium name="Lawrence Berkeley National Laboratory"/>
            <person name="Steindorff A."/>
            <person name="Hensen N."/>
            <person name="Bonometti L."/>
            <person name="Westerberg I."/>
            <person name="Brannstrom I.O."/>
            <person name="Guillou S."/>
            <person name="Cros-Aarteil S."/>
            <person name="Calhoun S."/>
            <person name="Haridas S."/>
            <person name="Kuo A."/>
            <person name="Mondo S."/>
            <person name="Pangilinan J."/>
            <person name="Riley R."/>
            <person name="Labutti K."/>
            <person name="Andreopoulos B."/>
            <person name="Lipzen A."/>
            <person name="Chen C."/>
            <person name="Yanf M."/>
            <person name="Daum C."/>
            <person name="Ng V."/>
            <person name="Clum A."/>
            <person name="Ohm R."/>
            <person name="Martin F."/>
            <person name="Silar P."/>
            <person name="Natvig D."/>
            <person name="Lalanne C."/>
            <person name="Gautier V."/>
            <person name="Ament-Velasquez S.L."/>
            <person name="Kruys A."/>
            <person name="Hutchinson M.I."/>
            <person name="Powell A.J."/>
            <person name="Barry K."/>
            <person name="Miller A.N."/>
            <person name="Grigoriev I.V."/>
            <person name="Debuchy R."/>
            <person name="Gladieux P."/>
            <person name="Thoren M.H."/>
            <person name="Johannesson H."/>
        </authorList>
    </citation>
    <scope>NUCLEOTIDE SEQUENCE</scope>
    <source>
        <strain evidence="2">CBS 359.72</strain>
    </source>
</reference>
<dbReference type="Proteomes" id="UP001303647">
    <property type="component" value="Unassembled WGS sequence"/>
</dbReference>
<feature type="compositionally biased region" description="Basic and acidic residues" evidence="1">
    <location>
        <begin position="219"/>
        <end position="231"/>
    </location>
</feature>
<feature type="region of interest" description="Disordered" evidence="1">
    <location>
        <begin position="204"/>
        <end position="231"/>
    </location>
</feature>
<organism evidence="2 3">
    <name type="scientific">Corynascus novoguineensis</name>
    <dbReference type="NCBI Taxonomy" id="1126955"/>
    <lineage>
        <taxon>Eukaryota</taxon>
        <taxon>Fungi</taxon>
        <taxon>Dikarya</taxon>
        <taxon>Ascomycota</taxon>
        <taxon>Pezizomycotina</taxon>
        <taxon>Sordariomycetes</taxon>
        <taxon>Sordariomycetidae</taxon>
        <taxon>Sordariales</taxon>
        <taxon>Chaetomiaceae</taxon>
        <taxon>Corynascus</taxon>
    </lineage>
</organism>
<reference evidence="2" key="1">
    <citation type="journal article" date="2023" name="Mol. Phylogenet. Evol.">
        <title>Genome-scale phylogeny and comparative genomics of the fungal order Sordariales.</title>
        <authorList>
            <person name="Hensen N."/>
            <person name="Bonometti L."/>
            <person name="Westerberg I."/>
            <person name="Brannstrom I.O."/>
            <person name="Guillou S."/>
            <person name="Cros-Aarteil S."/>
            <person name="Calhoun S."/>
            <person name="Haridas S."/>
            <person name="Kuo A."/>
            <person name="Mondo S."/>
            <person name="Pangilinan J."/>
            <person name="Riley R."/>
            <person name="LaButti K."/>
            <person name="Andreopoulos B."/>
            <person name="Lipzen A."/>
            <person name="Chen C."/>
            <person name="Yan M."/>
            <person name="Daum C."/>
            <person name="Ng V."/>
            <person name="Clum A."/>
            <person name="Steindorff A."/>
            <person name="Ohm R.A."/>
            <person name="Martin F."/>
            <person name="Silar P."/>
            <person name="Natvig D.O."/>
            <person name="Lalanne C."/>
            <person name="Gautier V."/>
            <person name="Ament-Velasquez S.L."/>
            <person name="Kruys A."/>
            <person name="Hutchinson M.I."/>
            <person name="Powell A.J."/>
            <person name="Barry K."/>
            <person name="Miller A.N."/>
            <person name="Grigoriev I.V."/>
            <person name="Debuchy R."/>
            <person name="Gladieux P."/>
            <person name="Hiltunen Thoren M."/>
            <person name="Johannesson H."/>
        </authorList>
    </citation>
    <scope>NUCLEOTIDE SEQUENCE</scope>
    <source>
        <strain evidence="2">CBS 359.72</strain>
    </source>
</reference>
<evidence type="ECO:0000313" key="2">
    <source>
        <dbReference type="EMBL" id="KAK4246301.1"/>
    </source>
</evidence>
<keyword evidence="3" id="KW-1185">Reference proteome</keyword>
<feature type="region of interest" description="Disordered" evidence="1">
    <location>
        <begin position="1"/>
        <end position="28"/>
    </location>
</feature>